<keyword evidence="10" id="KW-0833">Ubl conjugation pathway</keyword>
<keyword evidence="5" id="KW-0808">Transferase</keyword>
<comment type="caution">
    <text evidence="22">The sequence shown here is derived from an EMBL/GenBank/DDBJ whole genome shotgun (WGS) entry which is preliminary data.</text>
</comment>
<feature type="transmembrane region" description="Helical" evidence="19">
    <location>
        <begin position="733"/>
        <end position="761"/>
    </location>
</feature>
<dbReference type="Gene3D" id="3.10.110.10">
    <property type="entry name" value="Ubiquitin Conjugating Enzyme"/>
    <property type="match status" value="1"/>
</dbReference>
<feature type="region of interest" description="Disordered" evidence="18">
    <location>
        <begin position="285"/>
        <end position="312"/>
    </location>
</feature>
<evidence type="ECO:0000256" key="11">
    <source>
        <dbReference type="ARBA" id="ARBA00022833"/>
    </source>
</evidence>
<keyword evidence="12" id="KW-0067">ATP-binding</keyword>
<evidence type="ECO:0000256" key="19">
    <source>
        <dbReference type="SAM" id="Phobius"/>
    </source>
</evidence>
<keyword evidence="6" id="KW-0053">Apoptosis</keyword>
<dbReference type="EC" id="2.3.2.23" evidence="3"/>
<evidence type="ECO:0000256" key="6">
    <source>
        <dbReference type="ARBA" id="ARBA00022703"/>
    </source>
</evidence>
<dbReference type="CDD" id="cd23809">
    <property type="entry name" value="UBCc_UBE2Z"/>
    <property type="match status" value="1"/>
</dbReference>
<dbReference type="InterPro" id="IPR011016">
    <property type="entry name" value="Znf_RING-CH"/>
</dbReference>
<dbReference type="Gene3D" id="3.30.40.10">
    <property type="entry name" value="Zinc/RING finger domain, C3HC4 (zinc finger)"/>
    <property type="match status" value="1"/>
</dbReference>
<evidence type="ECO:0000256" key="14">
    <source>
        <dbReference type="ARBA" id="ARBA00039894"/>
    </source>
</evidence>
<keyword evidence="23" id="KW-1185">Reference proteome</keyword>
<evidence type="ECO:0000256" key="1">
    <source>
        <dbReference type="ARBA" id="ARBA00004123"/>
    </source>
</evidence>
<organism evidence="22 23">
    <name type="scientific">Durusdinium trenchii</name>
    <dbReference type="NCBI Taxonomy" id="1381693"/>
    <lineage>
        <taxon>Eukaryota</taxon>
        <taxon>Sar</taxon>
        <taxon>Alveolata</taxon>
        <taxon>Dinophyceae</taxon>
        <taxon>Suessiales</taxon>
        <taxon>Symbiodiniaceae</taxon>
        <taxon>Durusdinium</taxon>
    </lineage>
</organism>
<evidence type="ECO:0000256" key="7">
    <source>
        <dbReference type="ARBA" id="ARBA00022723"/>
    </source>
</evidence>
<keyword evidence="9" id="KW-0863">Zinc-finger</keyword>
<evidence type="ECO:0000313" key="23">
    <source>
        <dbReference type="Proteomes" id="UP001642484"/>
    </source>
</evidence>
<feature type="compositionally biased region" description="Polar residues" evidence="18">
    <location>
        <begin position="301"/>
        <end position="310"/>
    </location>
</feature>
<evidence type="ECO:0000256" key="12">
    <source>
        <dbReference type="ARBA" id="ARBA00022840"/>
    </source>
</evidence>
<evidence type="ECO:0000256" key="10">
    <source>
        <dbReference type="ARBA" id="ARBA00022786"/>
    </source>
</evidence>
<feature type="transmembrane region" description="Helical" evidence="19">
    <location>
        <begin position="892"/>
        <end position="913"/>
    </location>
</feature>
<dbReference type="CDD" id="cd16495">
    <property type="entry name" value="RING_CH-C4HC3_MARCH"/>
    <property type="match status" value="1"/>
</dbReference>
<dbReference type="Pfam" id="PF12906">
    <property type="entry name" value="RINGv"/>
    <property type="match status" value="1"/>
</dbReference>
<keyword evidence="13" id="KW-0539">Nucleus</keyword>
<evidence type="ECO:0000256" key="3">
    <source>
        <dbReference type="ARBA" id="ARBA00012486"/>
    </source>
</evidence>
<dbReference type="EMBL" id="CAXAMN010009335">
    <property type="protein sequence ID" value="CAK9028297.1"/>
    <property type="molecule type" value="Genomic_DNA"/>
</dbReference>
<proteinExistence type="predicted"/>
<dbReference type="PROSITE" id="PS51292">
    <property type="entry name" value="ZF_RING_CH"/>
    <property type="match status" value="1"/>
</dbReference>
<dbReference type="PROSITE" id="PS50127">
    <property type="entry name" value="UBC_2"/>
    <property type="match status" value="1"/>
</dbReference>
<evidence type="ECO:0000256" key="17">
    <source>
        <dbReference type="ARBA" id="ARBA00042401"/>
    </source>
</evidence>
<evidence type="ECO:0000256" key="9">
    <source>
        <dbReference type="ARBA" id="ARBA00022771"/>
    </source>
</evidence>
<evidence type="ECO:0000256" key="16">
    <source>
        <dbReference type="ARBA" id="ARBA00042316"/>
    </source>
</evidence>
<evidence type="ECO:0000313" key="22">
    <source>
        <dbReference type="EMBL" id="CAK9028297.1"/>
    </source>
</evidence>
<name>A0ABP0KQQ1_9DINO</name>
<evidence type="ECO:0000256" key="4">
    <source>
        <dbReference type="ARBA" id="ARBA00022490"/>
    </source>
</evidence>
<dbReference type="PANTHER" id="PTHR46116">
    <property type="entry name" value="(E3-INDEPENDENT) E2 UBIQUITIN-CONJUGATING ENZYME"/>
    <property type="match status" value="1"/>
</dbReference>
<dbReference type="InterPro" id="IPR016135">
    <property type="entry name" value="UBQ-conjugating_enzyme/RWD"/>
</dbReference>
<protein>
    <recommendedName>
        <fullName evidence="14">Ubiquitin-conjugating enzyme E2 Z</fullName>
        <ecNumber evidence="3">2.3.2.23</ecNumber>
    </recommendedName>
    <alternativeName>
        <fullName evidence="15">E2 ubiquitin-conjugating enzyme Z</fullName>
    </alternativeName>
    <alternativeName>
        <fullName evidence="17">Ubiquitin carrier protein Z</fullName>
    </alternativeName>
    <alternativeName>
        <fullName evidence="16">Ubiquitin-protein ligase Z</fullName>
    </alternativeName>
</protein>
<evidence type="ECO:0000256" key="8">
    <source>
        <dbReference type="ARBA" id="ARBA00022741"/>
    </source>
</evidence>
<keyword evidence="19" id="KW-0812">Transmembrane</keyword>
<feature type="region of interest" description="Disordered" evidence="18">
    <location>
        <begin position="1"/>
        <end position="100"/>
    </location>
</feature>
<gene>
    <name evidence="22" type="ORF">CCMP2556_LOCUS17045</name>
</gene>
<feature type="domain" description="RING-CH-type" evidence="21">
    <location>
        <begin position="623"/>
        <end position="690"/>
    </location>
</feature>
<evidence type="ECO:0000256" key="18">
    <source>
        <dbReference type="SAM" id="MobiDB-lite"/>
    </source>
</evidence>
<feature type="domain" description="UBC core" evidence="20">
    <location>
        <begin position="362"/>
        <end position="523"/>
    </location>
</feature>
<keyword evidence="7" id="KW-0479">Metal-binding</keyword>
<dbReference type="SUPFAM" id="SSF57850">
    <property type="entry name" value="RING/U-box"/>
    <property type="match status" value="1"/>
</dbReference>
<dbReference type="PANTHER" id="PTHR46116:SF26">
    <property type="entry name" value="UBIQUITIN-CONJUGATING ENZYME E2 Z"/>
    <property type="match status" value="1"/>
</dbReference>
<evidence type="ECO:0000259" key="21">
    <source>
        <dbReference type="PROSITE" id="PS51292"/>
    </source>
</evidence>
<keyword evidence="19" id="KW-1133">Transmembrane helix</keyword>
<keyword evidence="8" id="KW-0547">Nucleotide-binding</keyword>
<dbReference type="SMART" id="SM00744">
    <property type="entry name" value="RINGv"/>
    <property type="match status" value="1"/>
</dbReference>
<accession>A0ABP0KQQ1</accession>
<sequence length="937" mass="101223">MLQAEPLAVTYEHSGEETASSRVEGNEAETPHAALRSSRTPRVSGPSGRRARSATSPGPTELTGLTLSKSPIASPRPLHRAVSRSPELAPQRQVANGRVAMPPLRLSAIDPKEIRANGLCTPRNPHGSMIREAPPLRSARGEAPSARGEAPDDMPRDGPPVPVGGRPTVPAGREEEAWRLYLQGLPAVTPRCSPLLTARHETHGLSHLAACTPRSSMSARGATGVPPPTEPQAVSVFIRNVTQPSPDEKCQNRTERFQCPQKTSNGTCGIPSPLWSELGCNGTAPLEGPVSNGSREDDVASPSSTSSQTLGGARSQLHALVARGRILLKQTTQEVVCRDDLRPPALREVLPLHCFLALLFSVSPLEFYRCFMLARDGSITDSASIFVTPRGDDLSHLDALVLGPPDTPYDAALLHFQLKILPSYPMNPPEVRFLTTDSGTLRLHPQLYADGKVCLSILGTWHGPRWSASSSIRAVLLSIQSLLCEDPLRCEPGMESATDDKVELANVFVVHESVRVGILSMLENGPSWDAQDAEDHVLTLAARAHLPSRVDTLLSRLSHLATRFDGQVIREPFLFGADSRPRSYDFSGLAKRLQVHFPTAPAPLLPKEGTTAGTTATGPPPVLHAEEDLCCRICHLTAEESDAELIEPCQCAGSIRCAHSSCLIDWLKHTGAAQAREWRCDLCLAAFRVESMPGEPPGGRLLQRSPLEFVDFQVSSECSGLVSVLLTSTSQTLFMCLGTGVANILYLVANIVLSPAAPAAYDLLKWPLALPAMMVDLASQFLYAILVVMKVSMLVSGWKSRPAVWFEVQEQLLIWAAEMLTLLCNLRLSGLLALAGYFTGDHLCRTCLGINSLLVIEWPLLGRKPDIWSLTGFMMRANSPAQILRNVVASSLIYQALGLVSALVNLVTIVLILKAAFLDARWVPVAILPAEGKLKKA</sequence>
<keyword evidence="11" id="KW-0862">Zinc</keyword>
<evidence type="ECO:0000256" key="5">
    <source>
        <dbReference type="ARBA" id="ARBA00022679"/>
    </source>
</evidence>
<comment type="subcellular location">
    <subcellularLocation>
        <location evidence="2">Cytoplasm</location>
    </subcellularLocation>
    <subcellularLocation>
        <location evidence="1">Nucleus</location>
    </subcellularLocation>
</comment>
<reference evidence="22 23" key="1">
    <citation type="submission" date="2024-02" db="EMBL/GenBank/DDBJ databases">
        <authorList>
            <person name="Chen Y."/>
            <person name="Shah S."/>
            <person name="Dougan E. K."/>
            <person name="Thang M."/>
            <person name="Chan C."/>
        </authorList>
    </citation>
    <scope>NUCLEOTIDE SEQUENCE [LARGE SCALE GENOMIC DNA]</scope>
</reference>
<keyword evidence="19" id="KW-0472">Membrane</keyword>
<evidence type="ECO:0000256" key="2">
    <source>
        <dbReference type="ARBA" id="ARBA00004496"/>
    </source>
</evidence>
<dbReference type="InterPro" id="IPR000608">
    <property type="entry name" value="UBC"/>
</dbReference>
<evidence type="ECO:0000256" key="15">
    <source>
        <dbReference type="ARBA" id="ARBA00041798"/>
    </source>
</evidence>
<feature type="region of interest" description="Disordered" evidence="18">
    <location>
        <begin position="116"/>
        <end position="163"/>
    </location>
</feature>
<dbReference type="InterPro" id="IPR013083">
    <property type="entry name" value="Znf_RING/FYVE/PHD"/>
</dbReference>
<dbReference type="SMART" id="SM00212">
    <property type="entry name" value="UBCc"/>
    <property type="match status" value="1"/>
</dbReference>
<evidence type="ECO:0000256" key="13">
    <source>
        <dbReference type="ARBA" id="ARBA00023242"/>
    </source>
</evidence>
<evidence type="ECO:0000259" key="20">
    <source>
        <dbReference type="PROSITE" id="PS50127"/>
    </source>
</evidence>
<dbReference type="SUPFAM" id="SSF54495">
    <property type="entry name" value="UBC-like"/>
    <property type="match status" value="1"/>
</dbReference>
<keyword evidence="4" id="KW-0963">Cytoplasm</keyword>
<dbReference type="Pfam" id="PF00179">
    <property type="entry name" value="UQ_con"/>
    <property type="match status" value="1"/>
</dbReference>
<dbReference type="Proteomes" id="UP001642484">
    <property type="component" value="Unassembled WGS sequence"/>
</dbReference>
<feature type="compositionally biased region" description="Polar residues" evidence="18">
    <location>
        <begin position="53"/>
        <end position="71"/>
    </location>
</feature>